<dbReference type="Pfam" id="PF00931">
    <property type="entry name" value="NB-ARC"/>
    <property type="match status" value="1"/>
</dbReference>
<evidence type="ECO:0008006" key="9">
    <source>
        <dbReference type="Google" id="ProtNLM"/>
    </source>
</evidence>
<dbReference type="SUPFAM" id="SSF52058">
    <property type="entry name" value="L domain-like"/>
    <property type="match status" value="1"/>
</dbReference>
<dbReference type="InterPro" id="IPR058922">
    <property type="entry name" value="WHD_DRP"/>
</dbReference>
<keyword evidence="2" id="KW-0611">Plant defense</keyword>
<feature type="region of interest" description="Disordered" evidence="3">
    <location>
        <begin position="1065"/>
        <end position="1086"/>
    </location>
</feature>
<feature type="compositionally biased region" description="Basic and acidic residues" evidence="3">
    <location>
        <begin position="1066"/>
        <end position="1080"/>
    </location>
</feature>
<dbReference type="PANTHER" id="PTHR23155">
    <property type="entry name" value="DISEASE RESISTANCE PROTEIN RP"/>
    <property type="match status" value="1"/>
</dbReference>
<protein>
    <recommendedName>
        <fullName evidence="9">NB-ARC domain-containing protein</fullName>
    </recommendedName>
</protein>
<evidence type="ECO:0000259" key="5">
    <source>
        <dbReference type="Pfam" id="PF23559"/>
    </source>
</evidence>
<dbReference type="GO" id="GO:0042742">
    <property type="term" value="P:defense response to bacterium"/>
    <property type="evidence" value="ECO:0007669"/>
    <property type="project" value="UniProtKB-ARBA"/>
</dbReference>
<dbReference type="FunFam" id="1.10.10.10:FF:000322">
    <property type="entry name" value="Probable disease resistance protein At1g63360"/>
    <property type="match status" value="1"/>
</dbReference>
<dbReference type="AlphaFoldDB" id="A0AAD8R2J4"/>
<dbReference type="InterPro" id="IPR036388">
    <property type="entry name" value="WH-like_DNA-bd_sf"/>
</dbReference>
<proteinExistence type="predicted"/>
<evidence type="ECO:0000313" key="8">
    <source>
        <dbReference type="Proteomes" id="UP001231189"/>
    </source>
</evidence>
<dbReference type="GO" id="GO:0002758">
    <property type="term" value="P:innate immune response-activating signaling pathway"/>
    <property type="evidence" value="ECO:0007669"/>
    <property type="project" value="UniProtKB-ARBA"/>
</dbReference>
<reference evidence="7" key="1">
    <citation type="submission" date="2023-07" db="EMBL/GenBank/DDBJ databases">
        <title>A chromosome-level genome assembly of Lolium multiflorum.</title>
        <authorList>
            <person name="Chen Y."/>
            <person name="Copetti D."/>
            <person name="Kolliker R."/>
            <person name="Studer B."/>
        </authorList>
    </citation>
    <scope>NUCLEOTIDE SEQUENCE</scope>
    <source>
        <strain evidence="7">02402/16</strain>
        <tissue evidence="7">Leaf</tissue>
    </source>
</reference>
<dbReference type="InterPro" id="IPR027417">
    <property type="entry name" value="P-loop_NTPase"/>
</dbReference>
<dbReference type="Gene3D" id="1.10.10.10">
    <property type="entry name" value="Winged helix-like DNA-binding domain superfamily/Winged helix DNA-binding domain"/>
    <property type="match status" value="1"/>
</dbReference>
<dbReference type="Proteomes" id="UP001231189">
    <property type="component" value="Unassembled WGS sequence"/>
</dbReference>
<sequence length="1086" mass="124315">MESLPMVCYSAETMNTLIDKVAKMENYSNATEEFSDLAQEFKKAVLSLKEDFFHNLALPKVCMKQVRELVFEIEDWIDQKPVTNMLVPSDMEDIRNFMTEIKEARERFTWYYDLLKVVPTEPDVAGVATSQTSNINIDINSWLLVEEKPCHGLLDGPRDELIQHLTDGKDEMRKVVSIVGMEGLGKTTLAKQIYSKLLLRRQFECQAFVYVGRRTSMTMILKDILRQLNPVSKKWQHWRVVDVQEIITELWEYLCTKRYFILVDGIWSTWAWNVINCVLPNNRGSRVLTTTCITDVGMYCSSYPNDLVYHMEALSKEKSKILFLSKTLNLQDEEKWAGFEEHSCYMLKLADGMPLAMPLAITVAAGLLLARKSEAPAELKMLGESIISSLKQYSPCEGMNKILQMSYADLSLPLRSCIMYLSVFPENYTIQKDRLILLWDAEGIIVRIDKEFSLVTGERYFNELISRRLIQPVFHLSCHQAVGCTVHTLILDFIRSLSREENFAMTAAELICVPFPCDTIRRFSLDCHNEDEVDTLSTSSVNLSRMRSLTVFRDAERKVGPPYSQRLPWVYAHGEEMRPTKALEVPINSILAFKLLRVLDLGDTKNLEKHHLEGIGGLVLLRYLGLAGTSIYVLPEDIGKLEQLETLDLRGHIGLVTFPASAVKLRKLRHLLVEVDATNIWEMPKLERAPFINVESSSSLGNVVELLRKSEQIRTLGVSMRTSVPTETDLVSFLDEVVKSKVQFLDLDYGYQGSEAIPILVDSWEKVTAPLETKFEPRRFSLTIYYSNGSRITPNMGSLASLTELDIYLYEANAEDFIVLEGLTNLVLLTFLAMDCSVIGRFIIKGGIFPFLKVFSFRVKNSWMGLQFEKGAMPQLQRLGRGFHVIKRRGQAYPDIGIEHLTRLTQVHAITFCEEATVSEVEAAEAAIRYKVSEIATKPTLELSRENQDEMWTVEQQQPTLVNQLSEETSIGQFEDDDQIREHEEQVSGMDGKSTQEWRIEHEDPMRKDKRIYYTPSKKQLFENVQKRKLRRIISSLSDKMKDAGRKLIGHPKLRRIISSLSDNSSKFKLESSTEEEHQMRKGKGK</sequence>
<feature type="domain" description="Disease resistance protein winged helix" evidence="5">
    <location>
        <begin position="423"/>
        <end position="494"/>
    </location>
</feature>
<dbReference type="SUPFAM" id="SSF52540">
    <property type="entry name" value="P-loop containing nucleoside triphosphate hydrolases"/>
    <property type="match status" value="1"/>
</dbReference>
<feature type="domain" description="NB-ARC" evidence="4">
    <location>
        <begin position="159"/>
        <end position="328"/>
    </location>
</feature>
<dbReference type="EMBL" id="JAUUTY010000007">
    <property type="protein sequence ID" value="KAK1613156.1"/>
    <property type="molecule type" value="Genomic_DNA"/>
</dbReference>
<evidence type="ECO:0000256" key="1">
    <source>
        <dbReference type="ARBA" id="ARBA00022737"/>
    </source>
</evidence>
<dbReference type="InterPro" id="IPR044974">
    <property type="entry name" value="Disease_R_plants"/>
</dbReference>
<dbReference type="InterPro" id="IPR055414">
    <property type="entry name" value="LRR_R13L4/SHOC2-like"/>
</dbReference>
<dbReference type="InterPro" id="IPR032675">
    <property type="entry name" value="LRR_dom_sf"/>
</dbReference>
<evidence type="ECO:0000259" key="6">
    <source>
        <dbReference type="Pfam" id="PF23598"/>
    </source>
</evidence>
<dbReference type="InterPro" id="IPR002182">
    <property type="entry name" value="NB-ARC"/>
</dbReference>
<dbReference type="PANTHER" id="PTHR23155:SF1122">
    <property type="entry name" value="NB-ARC DOMAIN CONTAINING PROTEIN, EXPRESSED"/>
    <property type="match status" value="1"/>
</dbReference>
<evidence type="ECO:0000259" key="4">
    <source>
        <dbReference type="Pfam" id="PF00931"/>
    </source>
</evidence>
<dbReference type="Pfam" id="PF23559">
    <property type="entry name" value="WHD_DRP"/>
    <property type="match status" value="1"/>
</dbReference>
<dbReference type="PRINTS" id="PR00364">
    <property type="entry name" value="DISEASERSIST"/>
</dbReference>
<dbReference type="Gene3D" id="3.40.50.300">
    <property type="entry name" value="P-loop containing nucleotide triphosphate hydrolases"/>
    <property type="match status" value="1"/>
</dbReference>
<dbReference type="GO" id="GO:0009626">
    <property type="term" value="P:plant-type hypersensitive response"/>
    <property type="evidence" value="ECO:0007669"/>
    <property type="project" value="UniProtKB-ARBA"/>
</dbReference>
<evidence type="ECO:0000313" key="7">
    <source>
        <dbReference type="EMBL" id="KAK1613156.1"/>
    </source>
</evidence>
<name>A0AAD8R2J4_LOLMU</name>
<feature type="domain" description="Disease resistance R13L4/SHOC-2-like LRR" evidence="6">
    <location>
        <begin position="588"/>
        <end position="941"/>
    </location>
</feature>
<organism evidence="7 8">
    <name type="scientific">Lolium multiflorum</name>
    <name type="common">Italian ryegrass</name>
    <name type="synonym">Lolium perenne subsp. multiflorum</name>
    <dbReference type="NCBI Taxonomy" id="4521"/>
    <lineage>
        <taxon>Eukaryota</taxon>
        <taxon>Viridiplantae</taxon>
        <taxon>Streptophyta</taxon>
        <taxon>Embryophyta</taxon>
        <taxon>Tracheophyta</taxon>
        <taxon>Spermatophyta</taxon>
        <taxon>Magnoliopsida</taxon>
        <taxon>Liliopsida</taxon>
        <taxon>Poales</taxon>
        <taxon>Poaceae</taxon>
        <taxon>BOP clade</taxon>
        <taxon>Pooideae</taxon>
        <taxon>Poodae</taxon>
        <taxon>Poeae</taxon>
        <taxon>Poeae Chloroplast Group 2 (Poeae type)</taxon>
        <taxon>Loliodinae</taxon>
        <taxon>Loliinae</taxon>
        <taxon>Lolium</taxon>
    </lineage>
</organism>
<keyword evidence="1" id="KW-0677">Repeat</keyword>
<dbReference type="Pfam" id="PF23598">
    <property type="entry name" value="LRR_14"/>
    <property type="match status" value="1"/>
</dbReference>
<evidence type="ECO:0000256" key="2">
    <source>
        <dbReference type="ARBA" id="ARBA00022821"/>
    </source>
</evidence>
<accession>A0AAD8R2J4</accession>
<dbReference type="GO" id="GO:0043531">
    <property type="term" value="F:ADP binding"/>
    <property type="evidence" value="ECO:0007669"/>
    <property type="project" value="InterPro"/>
</dbReference>
<comment type="caution">
    <text evidence="7">The sequence shown here is derived from an EMBL/GenBank/DDBJ whole genome shotgun (WGS) entry which is preliminary data.</text>
</comment>
<evidence type="ECO:0000256" key="3">
    <source>
        <dbReference type="SAM" id="MobiDB-lite"/>
    </source>
</evidence>
<keyword evidence="8" id="KW-1185">Reference proteome</keyword>
<dbReference type="Gene3D" id="3.80.10.10">
    <property type="entry name" value="Ribonuclease Inhibitor"/>
    <property type="match status" value="1"/>
</dbReference>
<gene>
    <name evidence="7" type="ORF">QYE76_036829</name>
</gene>